<dbReference type="InterPro" id="IPR032689">
    <property type="entry name" value="TraG-D_C"/>
</dbReference>
<dbReference type="AlphaFoldDB" id="A0A6S6U3N9"/>
<reference evidence="8" key="1">
    <citation type="submission" date="2020-01" db="EMBL/GenBank/DDBJ databases">
        <authorList>
            <person name="Meier V. D."/>
            <person name="Meier V D."/>
        </authorList>
    </citation>
    <scope>NUCLEOTIDE SEQUENCE</scope>
    <source>
        <strain evidence="8">HLG_WM_MAG_06</strain>
    </source>
</reference>
<name>A0A6S6U3N9_9BACT</name>
<dbReference type="InterPro" id="IPR027417">
    <property type="entry name" value="P-loop_NTPase"/>
</dbReference>
<dbReference type="SUPFAM" id="SSF52540">
    <property type="entry name" value="P-loop containing nucleoside triphosphate hydrolases"/>
    <property type="match status" value="1"/>
</dbReference>
<evidence type="ECO:0000256" key="2">
    <source>
        <dbReference type="ARBA" id="ARBA00022475"/>
    </source>
</evidence>
<gene>
    <name evidence="8" type="ORF">HELGO_WM26358</name>
</gene>
<dbReference type="Gene3D" id="3.40.50.300">
    <property type="entry name" value="P-loop containing nucleotide triphosphate hydrolases"/>
    <property type="match status" value="2"/>
</dbReference>
<feature type="transmembrane region" description="Helical" evidence="6">
    <location>
        <begin position="30"/>
        <end position="49"/>
    </location>
</feature>
<evidence type="ECO:0000313" key="8">
    <source>
        <dbReference type="EMBL" id="CAA6822106.1"/>
    </source>
</evidence>
<feature type="domain" description="TraD/TraG TraM recognition site" evidence="7">
    <location>
        <begin position="421"/>
        <end position="517"/>
    </location>
</feature>
<organism evidence="8">
    <name type="scientific">uncultured Sulfurovum sp</name>
    <dbReference type="NCBI Taxonomy" id="269237"/>
    <lineage>
        <taxon>Bacteria</taxon>
        <taxon>Pseudomonadati</taxon>
        <taxon>Campylobacterota</taxon>
        <taxon>Epsilonproteobacteria</taxon>
        <taxon>Campylobacterales</taxon>
        <taxon>Sulfurovaceae</taxon>
        <taxon>Sulfurovum</taxon>
        <taxon>environmental samples</taxon>
    </lineage>
</organism>
<dbReference type="InterPro" id="IPR051539">
    <property type="entry name" value="T4SS-coupling_protein"/>
</dbReference>
<sequence>MSREMAKERIYNPNEANFQEVMRERFGFKVLVYFSTTFLSLLGYILIVFSDSFEVNLDGTFMIKTGIVILVLLLLGYSLSIDKEDCESNSPLVENRKKNEYHLNMATVVRKFLGSGKKSLTEENLSNKHILLSTETVKRMGAIIGTTGSGKTVQLKGMLEQQTALGGGWCSFDAKGTIDELKNIYALVGKYGRLDELFVLNFSNPKNTHSINFFNAGSAMMLKEIMASLIESSEDKWRKVDEDFIGAILKILVYKRDNESFVLTFSEIKKYLTTRKLLDIAWEYRKVNDSLIDDFISYVCTKIEIDAEQFKKAKDSDKNFRELCLKNSTNSKFQGVYEIGLASGNWESILTTLGSNYGNIFNASEPDVDLFEIVQNNKMLWIVLPTMESEETARRLGKLFLGIIKSVADKKIKTSYEPKIPFLFLLDEFGSFGIVGFGLFMSKARALGMSVWLYFQSVSQLDVIDGGKGLERKQILNICNTLGIMKNNDTELAKELSNLVPEEVFLDKEYKEKKFWRNRTETDSEYRFTKESKDAFRSHHFSKLKDGEMYFFVGNQAFKAVSTAPIDLTLTYQKFKTDVIFPLTEVFPKERFKEELRISSSNIFDNEIFYA</sequence>
<comment type="subcellular location">
    <subcellularLocation>
        <location evidence="1">Cell membrane</location>
        <topology evidence="1">Multi-pass membrane protein</topology>
    </subcellularLocation>
</comment>
<dbReference type="Pfam" id="PF12696">
    <property type="entry name" value="TraG-D_C"/>
    <property type="match status" value="1"/>
</dbReference>
<evidence type="ECO:0000256" key="5">
    <source>
        <dbReference type="ARBA" id="ARBA00023136"/>
    </source>
</evidence>
<dbReference type="PANTHER" id="PTHR37937:SF1">
    <property type="entry name" value="CONJUGATIVE TRANSFER: DNA TRANSPORT"/>
    <property type="match status" value="1"/>
</dbReference>
<keyword evidence="4 6" id="KW-1133">Transmembrane helix</keyword>
<feature type="transmembrane region" description="Helical" evidence="6">
    <location>
        <begin position="420"/>
        <end position="441"/>
    </location>
</feature>
<keyword evidence="3 6" id="KW-0812">Transmembrane</keyword>
<evidence type="ECO:0000256" key="3">
    <source>
        <dbReference type="ARBA" id="ARBA00022692"/>
    </source>
</evidence>
<dbReference type="EMBL" id="CACVAP010000101">
    <property type="protein sequence ID" value="CAA6822106.1"/>
    <property type="molecule type" value="Genomic_DNA"/>
</dbReference>
<proteinExistence type="predicted"/>
<accession>A0A6S6U3N9</accession>
<evidence type="ECO:0000256" key="6">
    <source>
        <dbReference type="SAM" id="Phobius"/>
    </source>
</evidence>
<dbReference type="GO" id="GO:0005886">
    <property type="term" value="C:plasma membrane"/>
    <property type="evidence" value="ECO:0007669"/>
    <property type="project" value="UniProtKB-SubCell"/>
</dbReference>
<evidence type="ECO:0000256" key="1">
    <source>
        <dbReference type="ARBA" id="ARBA00004651"/>
    </source>
</evidence>
<protein>
    <recommendedName>
        <fullName evidence="7">TraD/TraG TraM recognition site domain-containing protein</fullName>
    </recommendedName>
</protein>
<keyword evidence="5 6" id="KW-0472">Membrane</keyword>
<dbReference type="CDD" id="cd01127">
    <property type="entry name" value="TrwB_TraG_TraD_VirD4"/>
    <property type="match status" value="1"/>
</dbReference>
<evidence type="ECO:0000256" key="4">
    <source>
        <dbReference type="ARBA" id="ARBA00022989"/>
    </source>
</evidence>
<evidence type="ECO:0000259" key="7">
    <source>
        <dbReference type="Pfam" id="PF12696"/>
    </source>
</evidence>
<dbReference type="PANTHER" id="PTHR37937">
    <property type="entry name" value="CONJUGATIVE TRANSFER: DNA TRANSPORT"/>
    <property type="match status" value="1"/>
</dbReference>
<keyword evidence="2" id="KW-1003">Cell membrane</keyword>
<feature type="transmembrane region" description="Helical" evidence="6">
    <location>
        <begin position="61"/>
        <end position="79"/>
    </location>
</feature>